<dbReference type="SFLD" id="SFLDG01129">
    <property type="entry name" value="C1.5:_HAD__Beta-PGM__Phosphata"/>
    <property type="match status" value="1"/>
</dbReference>
<evidence type="ECO:0000313" key="1">
    <source>
        <dbReference type="EMBL" id="GAA1751303.1"/>
    </source>
</evidence>
<dbReference type="Gene3D" id="1.10.150.240">
    <property type="entry name" value="Putative phosphatase, domain 2"/>
    <property type="match status" value="1"/>
</dbReference>
<protein>
    <submittedName>
        <fullName evidence="1">Haloacid dehalogenase-like hydrolase</fullName>
    </submittedName>
</protein>
<accession>A0ABP4WGV1</accession>
<dbReference type="RefSeq" id="WP_344079881.1">
    <property type="nucleotide sequence ID" value="NZ_BAAALS010000009.1"/>
</dbReference>
<dbReference type="InterPro" id="IPR036412">
    <property type="entry name" value="HAD-like_sf"/>
</dbReference>
<proteinExistence type="predicted"/>
<dbReference type="PANTHER" id="PTHR43434">
    <property type="entry name" value="PHOSPHOGLYCOLATE PHOSPHATASE"/>
    <property type="match status" value="1"/>
</dbReference>
<dbReference type="InterPro" id="IPR023214">
    <property type="entry name" value="HAD_sf"/>
</dbReference>
<dbReference type="InterPro" id="IPR023198">
    <property type="entry name" value="PGP-like_dom2"/>
</dbReference>
<dbReference type="Gene3D" id="3.40.50.1000">
    <property type="entry name" value="HAD superfamily/HAD-like"/>
    <property type="match status" value="1"/>
</dbReference>
<keyword evidence="2" id="KW-1185">Reference proteome</keyword>
<dbReference type="SFLD" id="SFLDS00003">
    <property type="entry name" value="Haloacid_Dehalogenase"/>
    <property type="match status" value="1"/>
</dbReference>
<dbReference type="Pfam" id="PF13242">
    <property type="entry name" value="Hydrolase_like"/>
    <property type="match status" value="1"/>
</dbReference>
<reference evidence="2" key="1">
    <citation type="journal article" date="2019" name="Int. J. Syst. Evol. Microbiol.">
        <title>The Global Catalogue of Microorganisms (GCM) 10K type strain sequencing project: providing services to taxonomists for standard genome sequencing and annotation.</title>
        <authorList>
            <consortium name="The Broad Institute Genomics Platform"/>
            <consortium name="The Broad Institute Genome Sequencing Center for Infectious Disease"/>
            <person name="Wu L."/>
            <person name="Ma J."/>
        </authorList>
    </citation>
    <scope>NUCLEOTIDE SEQUENCE [LARGE SCALE GENOMIC DNA]</scope>
    <source>
        <strain evidence="2">JCM 13249</strain>
    </source>
</reference>
<evidence type="ECO:0000313" key="2">
    <source>
        <dbReference type="Proteomes" id="UP001500655"/>
    </source>
</evidence>
<sequence>MVGRLVLWDIDRTLLKAGGVTSEVFRAAFREVTGQDAGHLPDFGGRTDHDMFTGALSAQGIAVSDALIRRFFDVFAARLRERRHDIVARGCALPGAGAALDAFASVPGVVQSVVTGNIRETAYEKLSLFGLADRIDFTVGGYGCDDGVRATLVRLAIERASRAYGCAYAGGRVVVVGDTEHDIVGAHANGVRAVGVATGRATSGDLKAAGADIVLASLLDTDAVLRAVLDDS</sequence>
<dbReference type="SUPFAM" id="SSF56784">
    <property type="entry name" value="HAD-like"/>
    <property type="match status" value="1"/>
</dbReference>
<dbReference type="PANTHER" id="PTHR43434:SF1">
    <property type="entry name" value="PHOSPHOGLYCOLATE PHOSPHATASE"/>
    <property type="match status" value="1"/>
</dbReference>
<gene>
    <name evidence="1" type="ORF">GCM10009681_22960</name>
</gene>
<dbReference type="InterPro" id="IPR050155">
    <property type="entry name" value="HAD-like_hydrolase_sf"/>
</dbReference>
<dbReference type="EMBL" id="BAAALS010000009">
    <property type="protein sequence ID" value="GAA1751303.1"/>
    <property type="molecule type" value="Genomic_DNA"/>
</dbReference>
<comment type="caution">
    <text evidence="1">The sequence shown here is derived from an EMBL/GenBank/DDBJ whole genome shotgun (WGS) entry which is preliminary data.</text>
</comment>
<dbReference type="Proteomes" id="UP001500655">
    <property type="component" value="Unassembled WGS sequence"/>
</dbReference>
<name>A0ABP4WGV1_9ACTN</name>
<organism evidence="1 2">
    <name type="scientific">Luedemannella helvata</name>
    <dbReference type="NCBI Taxonomy" id="349315"/>
    <lineage>
        <taxon>Bacteria</taxon>
        <taxon>Bacillati</taxon>
        <taxon>Actinomycetota</taxon>
        <taxon>Actinomycetes</taxon>
        <taxon>Micromonosporales</taxon>
        <taxon>Micromonosporaceae</taxon>
        <taxon>Luedemannella</taxon>
    </lineage>
</organism>